<evidence type="ECO:0000256" key="17">
    <source>
        <dbReference type="ARBA" id="ARBA00043947"/>
    </source>
</evidence>
<evidence type="ECO:0000256" key="16">
    <source>
        <dbReference type="ARBA" id="ARBA00029430"/>
    </source>
</evidence>
<keyword evidence="3" id="KW-0813">Transport</keyword>
<comment type="subcellular location">
    <subcellularLocation>
        <location evidence="16">Cytoplasmic vesicle</location>
        <location evidence="16">Clathrin-coated vesicle membrane</location>
        <topology evidence="16">Single-pass type I membrane protein</topology>
    </subcellularLocation>
    <subcellularLocation>
        <location evidence="1">Golgi apparatus membrane</location>
        <topology evidence="1">Single-pass type I membrane protein</topology>
    </subcellularLocation>
    <subcellularLocation>
        <location evidence="17">Prevacuolar compartment membrane</location>
        <topology evidence="17">Single-pass type I membrane protein</topology>
    </subcellularLocation>
</comment>
<evidence type="ECO:0000256" key="9">
    <source>
        <dbReference type="ARBA" id="ARBA00022927"/>
    </source>
</evidence>
<evidence type="ECO:0000259" key="21">
    <source>
        <dbReference type="SMART" id="SM00179"/>
    </source>
</evidence>
<dbReference type="InterPro" id="IPR056858">
    <property type="entry name" value="VSR_TRX"/>
</dbReference>
<dbReference type="Pfam" id="PF12662">
    <property type="entry name" value="cEGF"/>
    <property type="match status" value="1"/>
</dbReference>
<organism evidence="22 23">
    <name type="scientific">Quercus lobata</name>
    <name type="common">Valley oak</name>
    <dbReference type="NCBI Taxonomy" id="97700"/>
    <lineage>
        <taxon>Eukaryota</taxon>
        <taxon>Viridiplantae</taxon>
        <taxon>Streptophyta</taxon>
        <taxon>Embryophyta</taxon>
        <taxon>Tracheophyta</taxon>
        <taxon>Spermatophyta</taxon>
        <taxon>Magnoliopsida</taxon>
        <taxon>eudicotyledons</taxon>
        <taxon>Gunneridae</taxon>
        <taxon>Pentapetalae</taxon>
        <taxon>rosids</taxon>
        <taxon>fabids</taxon>
        <taxon>Fagales</taxon>
        <taxon>Fagaceae</taxon>
        <taxon>Quercus</taxon>
    </lineage>
</organism>
<evidence type="ECO:0000256" key="5">
    <source>
        <dbReference type="ARBA" id="ARBA00022692"/>
    </source>
</evidence>
<dbReference type="GO" id="GO:0005509">
    <property type="term" value="F:calcium ion binding"/>
    <property type="evidence" value="ECO:0007669"/>
    <property type="project" value="InterPro"/>
</dbReference>
<name>A0A7N2MXT8_QUELO</name>
<keyword evidence="14" id="KW-0325">Glycoprotein</keyword>
<keyword evidence="15" id="KW-0968">Cytoplasmic vesicle</keyword>
<sequence length="1487" mass="164175">MELRRSSALRVLLGFLVLSLIASSSLGRFVVEKNSLMVTSPDKIKGKHDSAIGNFGIPQYGGSMAGTVVYPKENQKGCKRFDGFGISFQAKSGSLPTFVLVDRGDCFFALKVWNAQNAGASAVLVADDIDEALITMDSPEADGSSEKYIENITIPSAFIEKGFGETLKKAVTSGEMVNVNLDWREAVPHPDDRVEYELWTNSNDECGVKCDMLMEFVKDFKGAAQILEKGGYTQFTPHYITWYCPQAFTLSRQCKSQCINHGRYCAPDPEQDFSSGYDGKDVVQENLRQLCVFRVANETKKPWLWWDYVTDFQIRCPMKDKKYNKECADGVIKSLGLDIKKIDDCMGDPHADSENPVLKEEQDAQVGKGSRGDVTILPTLVVNNRQYRGKLEKSAVLKAICSGFEETTEPAVCLSDDVETNECLDNNGGCWLDKAANLTACKDTFRGRVCECPLVDGVQFKGDGYTKCEASGPGRCKINNGGCWHDSRDGHSFSACSDNGKLECQCPTGFKGDGVKSCEDIDECKEKKACQCPECSCKNTWGSYECTCSGDLLYIMEHDTCITKRANETKSAWAAVWVILIGLAMAGGGAYLVYKYRLRLVLVSASINCNDEIVGGNGPPKFIPQARKYNLEDQNSITFVEVVQGFHGRTEDRKQLSHLGLTAKEKLTQLGKEKKGENLKLSGAKVGEIPVSKSERLEVVGRIWREQRLSEVAEVGRGLVIEVDVIGRRRVSWVRKKGGVSKIRGMAREVEWECITDASKVLNWAPQGTKQESLRPGLGRGTSPVMGSFYSGPSLFEIGESSLAGEGKLAQVLAIEACPKARHQQGASDRSAMPLVVADGPFIAGSSSDELLEPPGRDAGLPTAGTGSVESPLQLVEADGPSSAGFNFDELLMTLGKAGDPCTAGSCSGSCSGESSIPPIKAGGPSSDGISSDVHSVSPGKSDKVPLWSSAERFLSDFFMSLSRAGLVGLRDNIGAEGGWDSCVISKPNAALAIVQPSSAESPTKALCAVPEVSDLVEDELNNSDMGLGGEDSLSTPLLSITPFGFPLAAELNWSNEAVESVNTLDISRWVKNRLPGFSKLMGLPLYRHENICIALLQKIERETEVAKELNRKATATRKVVIFKEKGKRELRNLQSSVNYDGGMARGKSPFRFENMWLKSDGFIDRVHSWWNRHSFSSTPSFVFAKKLKALKEDIIQWNRLEFGHVGRKKSHLLEALKSFDAKEGEFGLSDAEACERDVVRSEVKNLLSLEEISWRQKSRMLWIKEGDNNTKFFHRVANSRKRYNNLSILEVDGVIYEEESEVAAQVVNFYKNLYQKTEEWRPFVEGLEFDQIDGSERGWLERRFEKEEILLAVNELAGDKAPGPDGFSMAFFHHCWRVVERDVLAVFEEFYQHSKFEKSLNATFLVLIPKKNDAFNIRDFKPISLVGSLYKILSKAVTGLKVNVLKSEMVPVGEQYMDSEIRAIMAQYMPLDSQAEIPNHVNDEQA</sequence>
<dbReference type="FunFam" id="2.10.25.10:FF:000178">
    <property type="entry name" value="vacuolar-sorting receptor 1"/>
    <property type="match status" value="1"/>
</dbReference>
<dbReference type="InterPro" id="IPR018097">
    <property type="entry name" value="EGF_Ca-bd_CS"/>
</dbReference>
<evidence type="ECO:0000256" key="7">
    <source>
        <dbReference type="ARBA" id="ARBA00022737"/>
    </source>
</evidence>
<dbReference type="InterPro" id="IPR026823">
    <property type="entry name" value="cEGF"/>
</dbReference>
<accession>A0A7N2MXT8</accession>
<dbReference type="PANTHER" id="PTHR22702">
    <property type="entry name" value="PROTEASE-ASSOCIATED DOMAIN-CONTAINING PROTEIN"/>
    <property type="match status" value="1"/>
</dbReference>
<keyword evidence="23" id="KW-1185">Reference proteome</keyword>
<evidence type="ECO:0000256" key="20">
    <source>
        <dbReference type="SAM" id="SignalP"/>
    </source>
</evidence>
<evidence type="ECO:0000256" key="10">
    <source>
        <dbReference type="ARBA" id="ARBA00022989"/>
    </source>
</evidence>
<reference evidence="22" key="2">
    <citation type="submission" date="2021-01" db="UniProtKB">
        <authorList>
            <consortium name="EnsemblPlants"/>
        </authorList>
    </citation>
    <scope>IDENTIFICATION</scope>
</reference>
<dbReference type="GO" id="GO:0030665">
    <property type="term" value="C:clathrin-coated vesicle membrane"/>
    <property type="evidence" value="ECO:0007669"/>
    <property type="project" value="UniProtKB-SubCell"/>
</dbReference>
<evidence type="ECO:0000313" key="22">
    <source>
        <dbReference type="EnsemblPlants" id="QL11p030734:mrna"/>
    </source>
</evidence>
<dbReference type="PANTHER" id="PTHR22702:SF1">
    <property type="entry name" value="PROTEASE-ASSOCIATED DOMAIN-CONTAINING PROTEIN 1"/>
    <property type="match status" value="1"/>
</dbReference>
<evidence type="ECO:0000256" key="4">
    <source>
        <dbReference type="ARBA" id="ARBA00022536"/>
    </source>
</evidence>
<evidence type="ECO:0000256" key="19">
    <source>
        <dbReference type="SAM" id="Phobius"/>
    </source>
</evidence>
<evidence type="ECO:0000256" key="1">
    <source>
        <dbReference type="ARBA" id="ARBA00004614"/>
    </source>
</evidence>
<dbReference type="PROSITE" id="PS01187">
    <property type="entry name" value="EGF_CA"/>
    <property type="match status" value="1"/>
</dbReference>
<dbReference type="EnsemblPlants" id="QL11p030734:mrna">
    <property type="protein sequence ID" value="QL11p030734:mrna"/>
    <property type="gene ID" value="QL11p030734"/>
</dbReference>
<evidence type="ECO:0000256" key="11">
    <source>
        <dbReference type="ARBA" id="ARBA00023034"/>
    </source>
</evidence>
<keyword evidence="6 20" id="KW-0732">Signal</keyword>
<keyword evidence="11" id="KW-0333">Golgi apparatus</keyword>
<keyword evidence="9" id="KW-0653">Protein transport</keyword>
<proteinExistence type="inferred from homology"/>
<evidence type="ECO:0000256" key="8">
    <source>
        <dbReference type="ARBA" id="ARBA00022837"/>
    </source>
</evidence>
<comment type="similarity">
    <text evidence="2">Belongs to the VSR (BP-80) family.</text>
</comment>
<evidence type="ECO:0000256" key="13">
    <source>
        <dbReference type="ARBA" id="ARBA00023157"/>
    </source>
</evidence>
<feature type="signal peptide" evidence="20">
    <location>
        <begin position="1"/>
        <end position="27"/>
    </location>
</feature>
<feature type="domain" description="EGF-like calcium-binding" evidence="21">
    <location>
        <begin position="520"/>
        <end position="562"/>
    </location>
</feature>
<evidence type="ECO:0000256" key="15">
    <source>
        <dbReference type="ARBA" id="ARBA00023329"/>
    </source>
</evidence>
<evidence type="ECO:0000256" key="12">
    <source>
        <dbReference type="ARBA" id="ARBA00023136"/>
    </source>
</evidence>
<keyword evidence="10 19" id="KW-1133">Transmembrane helix</keyword>
<keyword evidence="12 19" id="KW-0472">Membrane</keyword>
<dbReference type="Pfam" id="PF25011">
    <property type="entry name" value="VSR_TRX"/>
    <property type="match status" value="1"/>
</dbReference>
<dbReference type="SMART" id="SM00179">
    <property type="entry name" value="EGF_CA"/>
    <property type="match status" value="1"/>
</dbReference>
<dbReference type="FunFam" id="3.50.30.30:FF:000001">
    <property type="entry name" value="Vacuolar-sorting receptor 1"/>
    <property type="match status" value="1"/>
</dbReference>
<dbReference type="Gene3D" id="3.50.30.30">
    <property type="match status" value="1"/>
</dbReference>
<keyword evidence="8" id="KW-0106">Calcium</keyword>
<dbReference type="EMBL" id="LRBV02000011">
    <property type="status" value="NOT_ANNOTATED_CDS"/>
    <property type="molecule type" value="Genomic_DNA"/>
</dbReference>
<dbReference type="CDD" id="cd00054">
    <property type="entry name" value="EGF_CA"/>
    <property type="match status" value="1"/>
</dbReference>
<dbReference type="FunCoup" id="A0A7N2MXT8">
    <property type="interactions" value="1835"/>
</dbReference>
<evidence type="ECO:0000256" key="14">
    <source>
        <dbReference type="ARBA" id="ARBA00023180"/>
    </source>
</evidence>
<dbReference type="Pfam" id="PF02225">
    <property type="entry name" value="PA"/>
    <property type="match status" value="1"/>
</dbReference>
<dbReference type="CDD" id="cd02125">
    <property type="entry name" value="PA_VSR"/>
    <property type="match status" value="1"/>
</dbReference>
<dbReference type="Gene3D" id="2.10.25.10">
    <property type="entry name" value="Laminin"/>
    <property type="match status" value="2"/>
</dbReference>
<evidence type="ECO:0000256" key="2">
    <source>
        <dbReference type="ARBA" id="ARBA00007038"/>
    </source>
</evidence>
<dbReference type="GO" id="GO:0006623">
    <property type="term" value="P:protein targeting to vacuole"/>
    <property type="evidence" value="ECO:0007669"/>
    <property type="project" value="UniProtKB-ARBA"/>
</dbReference>
<evidence type="ECO:0000313" key="23">
    <source>
        <dbReference type="Proteomes" id="UP000594261"/>
    </source>
</evidence>
<dbReference type="InterPro" id="IPR003137">
    <property type="entry name" value="PA_domain"/>
</dbReference>
<keyword evidence="4" id="KW-0245">EGF-like domain</keyword>
<evidence type="ECO:0000256" key="18">
    <source>
        <dbReference type="SAM" id="MobiDB-lite"/>
    </source>
</evidence>
<feature type="transmembrane region" description="Helical" evidence="19">
    <location>
        <begin position="572"/>
        <end position="594"/>
    </location>
</feature>
<feature type="region of interest" description="Disordered" evidence="18">
    <location>
        <begin position="846"/>
        <end position="868"/>
    </location>
</feature>
<dbReference type="InterPro" id="IPR001881">
    <property type="entry name" value="EGF-like_Ca-bd_dom"/>
</dbReference>
<feature type="region of interest" description="Disordered" evidence="18">
    <location>
        <begin position="914"/>
        <end position="942"/>
    </location>
</feature>
<dbReference type="Proteomes" id="UP000594261">
    <property type="component" value="Chromosome 11"/>
</dbReference>
<dbReference type="InterPro" id="IPR046450">
    <property type="entry name" value="PA_dom_sf"/>
</dbReference>
<keyword evidence="13" id="KW-1015">Disulfide bond</keyword>
<keyword evidence="5 19" id="KW-0812">Transmembrane</keyword>
<evidence type="ECO:0000256" key="3">
    <source>
        <dbReference type="ARBA" id="ARBA00022448"/>
    </source>
</evidence>
<evidence type="ECO:0000256" key="6">
    <source>
        <dbReference type="ARBA" id="ARBA00022729"/>
    </source>
</evidence>
<dbReference type="InParanoid" id="A0A7N2MXT8"/>
<dbReference type="GO" id="GO:0000139">
    <property type="term" value="C:Golgi membrane"/>
    <property type="evidence" value="ECO:0007669"/>
    <property type="project" value="UniProtKB-SubCell"/>
</dbReference>
<keyword evidence="7" id="KW-0677">Repeat</keyword>
<reference evidence="22 23" key="1">
    <citation type="journal article" date="2016" name="G3 (Bethesda)">
        <title>First Draft Assembly and Annotation of the Genome of a California Endemic Oak Quercus lobata Nee (Fagaceae).</title>
        <authorList>
            <person name="Sork V.L."/>
            <person name="Fitz-Gibbon S.T."/>
            <person name="Puiu D."/>
            <person name="Crepeau M."/>
            <person name="Gugger P.F."/>
            <person name="Sherman R."/>
            <person name="Stevens K."/>
            <person name="Langley C.H."/>
            <person name="Pellegrini M."/>
            <person name="Salzberg S.L."/>
        </authorList>
    </citation>
    <scope>NUCLEOTIDE SEQUENCE [LARGE SCALE GENOMIC DNA]</scope>
    <source>
        <strain evidence="22 23">cv. SW786</strain>
    </source>
</reference>
<feature type="chain" id="PRO_5029806030" description="EGF-like calcium-binding domain-containing protein" evidence="20">
    <location>
        <begin position="28"/>
        <end position="1487"/>
    </location>
</feature>
<dbReference type="Gramene" id="QL11p030734:mrna">
    <property type="protein sequence ID" value="QL11p030734:mrna"/>
    <property type="gene ID" value="QL11p030734"/>
</dbReference>
<protein>
    <recommendedName>
        <fullName evidence="21">EGF-like calcium-binding domain-containing protein</fullName>
    </recommendedName>
</protein>
<dbReference type="SUPFAM" id="SSF52025">
    <property type="entry name" value="PA domain"/>
    <property type="match status" value="1"/>
</dbReference>